<evidence type="ECO:0000313" key="3">
    <source>
        <dbReference type="EMBL" id="DAE18951.1"/>
    </source>
</evidence>
<name>A0A8S5QI45_9CAUD</name>
<evidence type="ECO:0000256" key="1">
    <source>
        <dbReference type="ARBA" id="ARBA00022801"/>
    </source>
</evidence>
<proteinExistence type="predicted"/>
<feature type="domain" description="Helicase C-terminal" evidence="2">
    <location>
        <begin position="12"/>
        <end position="83"/>
    </location>
</feature>
<organism evidence="3">
    <name type="scientific">Siphoviridae sp. ctiOl67</name>
    <dbReference type="NCBI Taxonomy" id="2825622"/>
    <lineage>
        <taxon>Viruses</taxon>
        <taxon>Duplodnaviria</taxon>
        <taxon>Heunggongvirae</taxon>
        <taxon>Uroviricota</taxon>
        <taxon>Caudoviricetes</taxon>
    </lineage>
</organism>
<dbReference type="InterPro" id="IPR027417">
    <property type="entry name" value="P-loop_NTPase"/>
</dbReference>
<dbReference type="Pfam" id="PF00271">
    <property type="entry name" value="Helicase_C"/>
    <property type="match status" value="1"/>
</dbReference>
<dbReference type="PANTHER" id="PTHR45766">
    <property type="entry name" value="DNA ANNEALING HELICASE AND ENDONUCLEASE ZRANB3 FAMILY MEMBER"/>
    <property type="match status" value="1"/>
</dbReference>
<accession>A0A8S5QI45</accession>
<protein>
    <submittedName>
        <fullName evidence="3">Chromatin remodeling complex ATPase</fullName>
    </submittedName>
</protein>
<evidence type="ECO:0000259" key="2">
    <source>
        <dbReference type="Pfam" id="PF00271"/>
    </source>
</evidence>
<dbReference type="SUPFAM" id="SSF52540">
    <property type="entry name" value="P-loop containing nucleoside triphosphate hydrolases"/>
    <property type="match status" value="1"/>
</dbReference>
<dbReference type="GO" id="GO:0016787">
    <property type="term" value="F:hydrolase activity"/>
    <property type="evidence" value="ECO:0007669"/>
    <property type="project" value="UniProtKB-KW"/>
</dbReference>
<dbReference type="PANTHER" id="PTHR45766:SF6">
    <property type="entry name" value="SWI_SNF-RELATED MATRIX-ASSOCIATED ACTIN-DEPENDENT REGULATOR OF CHROMATIN SUBFAMILY A-LIKE PROTEIN 1"/>
    <property type="match status" value="1"/>
</dbReference>
<sequence>MNVLNKQLDLTNVLLSTGDVADSIIANNIQNFQTDNRFKIMLCTISKMGTGITLTAASYAIFIDCAYTAAQNLQCEDRIYRIGSK</sequence>
<dbReference type="InterPro" id="IPR001650">
    <property type="entry name" value="Helicase_C-like"/>
</dbReference>
<dbReference type="Gene3D" id="3.40.50.300">
    <property type="entry name" value="P-loop containing nucleotide triphosphate hydrolases"/>
    <property type="match status" value="1"/>
</dbReference>
<keyword evidence="1" id="KW-0378">Hydrolase</keyword>
<dbReference type="EMBL" id="BK015666">
    <property type="protein sequence ID" value="DAE18951.1"/>
    <property type="molecule type" value="Genomic_DNA"/>
</dbReference>
<dbReference type="GO" id="GO:0031297">
    <property type="term" value="P:replication fork processing"/>
    <property type="evidence" value="ECO:0007669"/>
    <property type="project" value="TreeGrafter"/>
</dbReference>
<dbReference type="GO" id="GO:0006281">
    <property type="term" value="P:DNA repair"/>
    <property type="evidence" value="ECO:0007669"/>
    <property type="project" value="TreeGrafter"/>
</dbReference>
<reference evidence="3" key="1">
    <citation type="journal article" date="2021" name="Proc. Natl. Acad. Sci. U.S.A.">
        <title>A Catalog of Tens of Thousands of Viruses from Human Metagenomes Reveals Hidden Associations with Chronic Diseases.</title>
        <authorList>
            <person name="Tisza M.J."/>
            <person name="Buck C.B."/>
        </authorList>
    </citation>
    <scope>NUCLEOTIDE SEQUENCE</scope>
    <source>
        <strain evidence="3">CtiOl67</strain>
    </source>
</reference>